<protein>
    <submittedName>
        <fullName evidence="2">Uncharacterized protein</fullName>
    </submittedName>
</protein>
<keyword evidence="3" id="KW-1185">Reference proteome</keyword>
<dbReference type="Proteomes" id="UP001222027">
    <property type="component" value="Unassembled WGS sequence"/>
</dbReference>
<evidence type="ECO:0000313" key="2">
    <source>
        <dbReference type="EMBL" id="KAJ8456070.1"/>
    </source>
</evidence>
<accession>A0AAV8NYR7</accession>
<sequence length="270" mass="29241">MEQCRQGKSAKRIRNFGKRIGSEGWARGSRPRTRRLSADCSSCSRGESGSPRAGRGTDRERPPRGPSPGVEQSTQNWYGQGESDCLIKTKHCDGPSGCSRNVISAQCSECQSEEIQPSAEWPCCHDPLRSSPASHGFVPPPPPSPKTAALRDGEVAKRHSLVGDVPSRACAWPRHSRSLAGWLLILLFDTDACSLCEWPQSERPKHERRLQAQARSSICADSLLEGGACEWRVSEWPAVPPDEQGTSADFRQMQILGASAAAAAAAAVQI</sequence>
<name>A0AAV8NYR7_ENSVE</name>
<evidence type="ECO:0000256" key="1">
    <source>
        <dbReference type="SAM" id="MobiDB-lite"/>
    </source>
</evidence>
<organism evidence="2 3">
    <name type="scientific">Ensete ventricosum</name>
    <name type="common">Abyssinian banana</name>
    <name type="synonym">Musa ensete</name>
    <dbReference type="NCBI Taxonomy" id="4639"/>
    <lineage>
        <taxon>Eukaryota</taxon>
        <taxon>Viridiplantae</taxon>
        <taxon>Streptophyta</taxon>
        <taxon>Embryophyta</taxon>
        <taxon>Tracheophyta</taxon>
        <taxon>Spermatophyta</taxon>
        <taxon>Magnoliopsida</taxon>
        <taxon>Liliopsida</taxon>
        <taxon>Zingiberales</taxon>
        <taxon>Musaceae</taxon>
        <taxon>Ensete</taxon>
    </lineage>
</organism>
<reference evidence="2 3" key="1">
    <citation type="submission" date="2022-12" db="EMBL/GenBank/DDBJ databases">
        <title>Chromosome-scale assembly of the Ensete ventricosum genome.</title>
        <authorList>
            <person name="Dussert Y."/>
            <person name="Stocks J."/>
            <person name="Wendawek A."/>
            <person name="Woldeyes F."/>
            <person name="Nichols R.A."/>
            <person name="Borrell J.S."/>
        </authorList>
    </citation>
    <scope>NUCLEOTIDE SEQUENCE [LARGE SCALE GENOMIC DNA]</scope>
    <source>
        <strain evidence="3">cv. Maze</strain>
        <tissue evidence="2">Seeds</tissue>
    </source>
</reference>
<comment type="caution">
    <text evidence="2">The sequence shown here is derived from an EMBL/GenBank/DDBJ whole genome shotgun (WGS) entry which is preliminary data.</text>
</comment>
<dbReference type="EMBL" id="JAQQAF010000015">
    <property type="protein sequence ID" value="KAJ8456070.1"/>
    <property type="molecule type" value="Genomic_DNA"/>
</dbReference>
<proteinExistence type="predicted"/>
<feature type="region of interest" description="Disordered" evidence="1">
    <location>
        <begin position="1"/>
        <end position="77"/>
    </location>
</feature>
<gene>
    <name evidence="2" type="ORF">OPV22_034813</name>
</gene>
<dbReference type="AlphaFoldDB" id="A0AAV8NYR7"/>
<feature type="compositionally biased region" description="Basic residues" evidence="1">
    <location>
        <begin position="8"/>
        <end position="17"/>
    </location>
</feature>
<evidence type="ECO:0000313" key="3">
    <source>
        <dbReference type="Proteomes" id="UP001222027"/>
    </source>
</evidence>